<dbReference type="AlphaFoldDB" id="A0A8J8FIT1"/>
<reference evidence="1" key="1">
    <citation type="submission" date="2019-10" db="EMBL/GenBank/DDBJ databases">
        <title>Draft genome sequence of Panacibacter sp. KCS-6.</title>
        <authorList>
            <person name="Yim K.J."/>
        </authorList>
    </citation>
    <scope>NUCLEOTIDE SEQUENCE</scope>
    <source>
        <strain evidence="1">KCS-6</strain>
    </source>
</reference>
<dbReference type="EMBL" id="WHPF01000009">
    <property type="protein sequence ID" value="NNV56611.1"/>
    <property type="molecule type" value="Genomic_DNA"/>
</dbReference>
<evidence type="ECO:0000313" key="2">
    <source>
        <dbReference type="Proteomes" id="UP000598971"/>
    </source>
</evidence>
<proteinExistence type="predicted"/>
<name>A0A8J8FIT1_9BACT</name>
<keyword evidence="2" id="KW-1185">Reference proteome</keyword>
<gene>
    <name evidence="1" type="ORF">GD597_14155</name>
</gene>
<dbReference type="RefSeq" id="WP_171608552.1">
    <property type="nucleotide sequence ID" value="NZ_WHPF01000009.1"/>
</dbReference>
<evidence type="ECO:0000313" key="1">
    <source>
        <dbReference type="EMBL" id="NNV56611.1"/>
    </source>
</evidence>
<protein>
    <submittedName>
        <fullName evidence="1">Uncharacterized protein</fullName>
    </submittedName>
</protein>
<comment type="caution">
    <text evidence="1">The sequence shown here is derived from an EMBL/GenBank/DDBJ whole genome shotgun (WGS) entry which is preliminary data.</text>
</comment>
<sequence>MKQLLIILLCCTTTCYAQQERIAGAFGNGMPSMQVSFYADSTFLYTSKEQHPTFNRWEPFTEKGQWIQSGDTIILNPTLSKKPFIETTFEEGTDATDNSLLLTFNHIKRYFDSNGNIIKTDTLQVQQLDYAFNDFNRKSRSRIANRPSTRCAFAGYIPKETITASHTISIQKPAAAIQQIFVGCYELMGTKAFTVTNTNSNHFTLNVFSNYYQDGQLRQVKFLIKNSNTLYTRQKENGRFVKDNLWSEADSKLRKQKTCS</sequence>
<organism evidence="1 2">
    <name type="scientific">Limnovirga soli</name>
    <dbReference type="NCBI Taxonomy" id="2656915"/>
    <lineage>
        <taxon>Bacteria</taxon>
        <taxon>Pseudomonadati</taxon>
        <taxon>Bacteroidota</taxon>
        <taxon>Chitinophagia</taxon>
        <taxon>Chitinophagales</taxon>
        <taxon>Chitinophagaceae</taxon>
        <taxon>Limnovirga</taxon>
    </lineage>
</organism>
<accession>A0A8J8FIT1</accession>
<dbReference type="Proteomes" id="UP000598971">
    <property type="component" value="Unassembled WGS sequence"/>
</dbReference>